<evidence type="ECO:0000313" key="3">
    <source>
        <dbReference type="Proteomes" id="UP000053470"/>
    </source>
</evidence>
<dbReference type="Proteomes" id="UP000053470">
    <property type="component" value="Unassembled WGS sequence"/>
</dbReference>
<name>A0A7U7JE78_RALSL</name>
<accession>A0A7U7JE78</accession>
<evidence type="ECO:0000313" key="2">
    <source>
        <dbReference type="EMBL" id="CEJ17298.1"/>
    </source>
</evidence>
<protein>
    <submittedName>
        <fullName evidence="2">Bacteriophage protein</fullName>
    </submittedName>
</protein>
<feature type="region of interest" description="Disordered" evidence="1">
    <location>
        <begin position="1"/>
        <end position="56"/>
    </location>
</feature>
<keyword evidence="3" id="KW-1185">Reference proteome</keyword>
<evidence type="ECO:0000256" key="1">
    <source>
        <dbReference type="SAM" id="MobiDB-lite"/>
    </source>
</evidence>
<dbReference type="RefSeq" id="WP_020957802.1">
    <property type="nucleotide sequence ID" value="NZ_LN651281.1"/>
</dbReference>
<sequence>MRDVTDNVTADLPGVERKRGRGRPRTGHAKSNAERQAAYRARRQAERAADRGVTVTKKPADVDAYDECRLEVESLRAELVATCRQVELAESERNKAFELADLKCDQHQEALDEVQRLKGVVESERALANHALKSMKLPVTSSNENPVSFDVMLDLISLAAKANTFEQRQKVRETVLWADTFVRAQLVSEAQMRAAGEAIYGERKVVTCKA</sequence>
<organism evidence="2 3">
    <name type="scientific">Ralstonia solanacearum IPO1609</name>
    <dbReference type="NCBI Taxonomy" id="564066"/>
    <lineage>
        <taxon>Bacteria</taxon>
        <taxon>Pseudomonadati</taxon>
        <taxon>Pseudomonadota</taxon>
        <taxon>Betaproteobacteria</taxon>
        <taxon>Burkholderiales</taxon>
        <taxon>Burkholderiaceae</taxon>
        <taxon>Ralstonia</taxon>
        <taxon>Ralstonia solanacearum species complex</taxon>
    </lineage>
</organism>
<feature type="compositionally biased region" description="Basic residues" evidence="1">
    <location>
        <begin position="18"/>
        <end position="28"/>
    </location>
</feature>
<gene>
    <name evidence="2" type="ORF">RSIPO_05016</name>
</gene>
<proteinExistence type="predicted"/>
<reference evidence="2" key="1">
    <citation type="submission" date="2014-11" db="EMBL/GenBank/DDBJ databases">
        <authorList>
            <person name="Genoscope - CEA"/>
        </authorList>
    </citation>
    <scope>NUCLEOTIDE SEQUENCE</scope>
    <source>
        <strain evidence="2">IPO1609</strain>
    </source>
</reference>
<reference evidence="2" key="2">
    <citation type="submission" date="2022-04" db="EMBL/GenBank/DDBJ databases">
        <title>Genomic draft of R. solanacearum strain IPO1609, a phylotype IIB1/biovar 2/race 3 strain isolated from potato in Europe.</title>
        <authorList>
            <person name="Boucher C."/>
            <person name="Carrere S."/>
            <person name="Dossat C."/>
            <person name="Elbaz M."/>
            <person name="Genin S."/>
            <person name="Gouzy J."/>
            <person name="Prior P."/>
            <person name="Segurens B."/>
            <person name="Wincker P."/>
        </authorList>
    </citation>
    <scope>NUCLEOTIDE SEQUENCE</scope>
    <source>
        <strain evidence="2">IPO1609</strain>
    </source>
</reference>
<dbReference type="EMBL" id="LN651281">
    <property type="protein sequence ID" value="CEJ17298.1"/>
    <property type="molecule type" value="Genomic_DNA"/>
</dbReference>
<dbReference type="AlphaFoldDB" id="A0A7U7JE78"/>